<reference evidence="3" key="1">
    <citation type="journal article" date="2019" name="Int. J. Syst. Evol. Microbiol.">
        <title>The Global Catalogue of Microorganisms (GCM) 10K type strain sequencing project: providing services to taxonomists for standard genome sequencing and annotation.</title>
        <authorList>
            <consortium name="The Broad Institute Genomics Platform"/>
            <consortium name="The Broad Institute Genome Sequencing Center for Infectious Disease"/>
            <person name="Wu L."/>
            <person name="Ma J."/>
        </authorList>
    </citation>
    <scope>NUCLEOTIDE SEQUENCE [LARGE SCALE GENOMIC DNA]</scope>
    <source>
        <strain evidence="3">KCTC 3913</strain>
    </source>
</reference>
<protein>
    <recommendedName>
        <fullName evidence="1">UPF0398 protein ACFSUL_10330</fullName>
    </recommendedName>
</protein>
<evidence type="ECO:0000256" key="1">
    <source>
        <dbReference type="HAMAP-Rule" id="MF_01575"/>
    </source>
</evidence>
<dbReference type="PIRSF" id="PIRSF021290">
    <property type="entry name" value="DUF1273"/>
    <property type="match status" value="1"/>
</dbReference>
<comment type="similarity">
    <text evidence="1">Belongs to the UPF0398 family.</text>
</comment>
<evidence type="ECO:0000313" key="2">
    <source>
        <dbReference type="EMBL" id="MFD2681142.1"/>
    </source>
</evidence>
<dbReference type="RefSeq" id="WP_377935089.1">
    <property type="nucleotide sequence ID" value="NZ_JBHUMF010000025.1"/>
</dbReference>
<dbReference type="PANTHER" id="PTHR38440">
    <property type="entry name" value="UPF0398 PROTEIN YPSA"/>
    <property type="match status" value="1"/>
</dbReference>
<gene>
    <name evidence="2" type="ORF">ACFSUL_10330</name>
</gene>
<evidence type="ECO:0000313" key="3">
    <source>
        <dbReference type="Proteomes" id="UP001597506"/>
    </source>
</evidence>
<dbReference type="HAMAP" id="MF_01575">
    <property type="entry name" value="UPF0398"/>
    <property type="match status" value="1"/>
</dbReference>
<dbReference type="SUPFAM" id="SSF102405">
    <property type="entry name" value="MCP/YpsA-like"/>
    <property type="match status" value="1"/>
</dbReference>
<name>A0ABW5RUA0_9BACI</name>
<dbReference type="NCBIfam" id="NF010181">
    <property type="entry name" value="PRK13660.1"/>
    <property type="match status" value="1"/>
</dbReference>
<dbReference type="PANTHER" id="PTHR38440:SF1">
    <property type="entry name" value="UPF0398 PROTEIN SPR0331"/>
    <property type="match status" value="1"/>
</dbReference>
<dbReference type="Gene3D" id="3.40.50.450">
    <property type="match status" value="1"/>
</dbReference>
<proteinExistence type="inferred from homology"/>
<accession>A0ABW5RUA0</accession>
<comment type="caution">
    <text evidence="2">The sequence shown here is derived from an EMBL/GenBank/DDBJ whole genome shotgun (WGS) entry which is preliminary data.</text>
</comment>
<organism evidence="2 3">
    <name type="scientific">Bacillus seohaeanensis</name>
    <dbReference type="NCBI Taxonomy" id="284580"/>
    <lineage>
        <taxon>Bacteria</taxon>
        <taxon>Bacillati</taxon>
        <taxon>Bacillota</taxon>
        <taxon>Bacilli</taxon>
        <taxon>Bacillales</taxon>
        <taxon>Bacillaceae</taxon>
        <taxon>Bacillus</taxon>
    </lineage>
</organism>
<sequence length="184" mass="21796">MAFVVAVSGYKSFELGLFKQEDPAIVYIKRAIEKELVSLIDEGLEWVLVSGQLGVELWAAEVVFELQHEYPDLKLAVLTPFLKQEENWNENNKEYYEMVVSQADFVESLSKEPYKSPQQFRNKNQFFLQKSNCLLLVYDEEKEGSPKYLYELAKKYQENHKFDIRTISFMDLQWVVEEEQWKNN</sequence>
<dbReference type="Pfam" id="PF06908">
    <property type="entry name" value="YpsA"/>
    <property type="match status" value="1"/>
</dbReference>
<dbReference type="Proteomes" id="UP001597506">
    <property type="component" value="Unassembled WGS sequence"/>
</dbReference>
<dbReference type="EMBL" id="JBHUMF010000025">
    <property type="protein sequence ID" value="MFD2681142.1"/>
    <property type="molecule type" value="Genomic_DNA"/>
</dbReference>
<dbReference type="InterPro" id="IPR010697">
    <property type="entry name" value="YspA"/>
</dbReference>
<keyword evidence="3" id="KW-1185">Reference proteome</keyword>